<organism evidence="4 5">
    <name type="scientific">Basidiobolus ranarum</name>
    <dbReference type="NCBI Taxonomy" id="34480"/>
    <lineage>
        <taxon>Eukaryota</taxon>
        <taxon>Fungi</taxon>
        <taxon>Fungi incertae sedis</taxon>
        <taxon>Zoopagomycota</taxon>
        <taxon>Entomophthoromycotina</taxon>
        <taxon>Basidiobolomycetes</taxon>
        <taxon>Basidiobolales</taxon>
        <taxon>Basidiobolaceae</taxon>
        <taxon>Basidiobolus</taxon>
    </lineage>
</organism>
<keyword evidence="1" id="KW-0479">Metal-binding</keyword>
<gene>
    <name evidence="4" type="ORF">K7432_002347</name>
</gene>
<comment type="caution">
    <text evidence="4">The sequence shown here is derived from an EMBL/GenBank/DDBJ whole genome shotgun (WGS) entry which is preliminary data.</text>
</comment>
<reference evidence="4 5" key="1">
    <citation type="submission" date="2023-04" db="EMBL/GenBank/DDBJ databases">
        <title>Genome of Basidiobolus ranarum AG-B5.</title>
        <authorList>
            <person name="Stajich J.E."/>
            <person name="Carter-House D."/>
            <person name="Gryganskyi A."/>
        </authorList>
    </citation>
    <scope>NUCLEOTIDE SEQUENCE [LARGE SCALE GENOMIC DNA]</scope>
    <source>
        <strain evidence="4 5">AG-B5</strain>
    </source>
</reference>
<dbReference type="SMART" id="SM00239">
    <property type="entry name" value="C2"/>
    <property type="match status" value="1"/>
</dbReference>
<proteinExistence type="predicted"/>
<evidence type="ECO:0000259" key="3">
    <source>
        <dbReference type="PROSITE" id="PS50004"/>
    </source>
</evidence>
<dbReference type="EMBL" id="JASJQH010006937">
    <property type="protein sequence ID" value="KAK9722912.1"/>
    <property type="molecule type" value="Genomic_DNA"/>
</dbReference>
<sequence>MRTGKLTITLGSGRAIKDMDIVGGSSDPYIVFSVDRKDTKRSRTQANSSSPNWDESFDFEVTDEAQYLYIECYDEDSFKPDDLIGVAKVDLYRVMQQSPLSDWFQIRASNGSSTGEIHLNLSLEFTGGATPVLTNPQEVLGWRPFQPTSPTF</sequence>
<dbReference type="InterPro" id="IPR035892">
    <property type="entry name" value="C2_domain_sf"/>
</dbReference>
<evidence type="ECO:0000313" key="5">
    <source>
        <dbReference type="Proteomes" id="UP001479436"/>
    </source>
</evidence>
<dbReference type="Pfam" id="PF00168">
    <property type="entry name" value="C2"/>
    <property type="match status" value="1"/>
</dbReference>
<keyword evidence="2" id="KW-0106">Calcium</keyword>
<accession>A0ABR2W8W4</accession>
<dbReference type="SUPFAM" id="SSF49562">
    <property type="entry name" value="C2 domain (Calcium/lipid-binding domain, CaLB)"/>
    <property type="match status" value="1"/>
</dbReference>
<evidence type="ECO:0000313" key="4">
    <source>
        <dbReference type="EMBL" id="KAK9722912.1"/>
    </source>
</evidence>
<dbReference type="PANTHER" id="PTHR45911:SF4">
    <property type="entry name" value="MULTIPLE C2 AND TRANSMEMBRANE DOMAIN-CONTAINING PROTEIN"/>
    <property type="match status" value="1"/>
</dbReference>
<evidence type="ECO:0000256" key="2">
    <source>
        <dbReference type="ARBA" id="ARBA00022837"/>
    </source>
</evidence>
<dbReference type="Proteomes" id="UP001479436">
    <property type="component" value="Unassembled WGS sequence"/>
</dbReference>
<dbReference type="InterPro" id="IPR000008">
    <property type="entry name" value="C2_dom"/>
</dbReference>
<keyword evidence="5" id="KW-1185">Reference proteome</keyword>
<dbReference type="PANTHER" id="PTHR45911">
    <property type="entry name" value="C2 DOMAIN-CONTAINING PROTEIN"/>
    <property type="match status" value="1"/>
</dbReference>
<dbReference type="PROSITE" id="PS50004">
    <property type="entry name" value="C2"/>
    <property type="match status" value="1"/>
</dbReference>
<protein>
    <recommendedName>
        <fullName evidence="3">C2 domain-containing protein</fullName>
    </recommendedName>
</protein>
<feature type="domain" description="C2" evidence="3">
    <location>
        <begin position="1"/>
        <end position="104"/>
    </location>
</feature>
<name>A0ABR2W8W4_9FUNG</name>
<evidence type="ECO:0000256" key="1">
    <source>
        <dbReference type="ARBA" id="ARBA00022723"/>
    </source>
</evidence>
<dbReference type="Gene3D" id="2.60.40.150">
    <property type="entry name" value="C2 domain"/>
    <property type="match status" value="1"/>
</dbReference>
<dbReference type="PRINTS" id="PR00360">
    <property type="entry name" value="C2DOMAIN"/>
</dbReference>
<dbReference type="CDD" id="cd00030">
    <property type="entry name" value="C2"/>
    <property type="match status" value="1"/>
</dbReference>